<protein>
    <submittedName>
        <fullName evidence="4">Glycosyl transferase family 2</fullName>
    </submittedName>
</protein>
<dbReference type="InterPro" id="IPR001173">
    <property type="entry name" value="Glyco_trans_2-like"/>
</dbReference>
<dbReference type="GO" id="GO:0016740">
    <property type="term" value="F:transferase activity"/>
    <property type="evidence" value="ECO:0007669"/>
    <property type="project" value="UniProtKB-KW"/>
</dbReference>
<name>A0AA44ZMV1_PSEA5</name>
<dbReference type="AlphaFoldDB" id="A0AA44ZMV1"/>
<evidence type="ECO:0000256" key="2">
    <source>
        <dbReference type="SAM" id="MobiDB-lite"/>
    </source>
</evidence>
<dbReference type="SUPFAM" id="SSF53448">
    <property type="entry name" value="Nucleotide-diphospho-sugar transferases"/>
    <property type="match status" value="1"/>
</dbReference>
<feature type="compositionally biased region" description="Basic and acidic residues" evidence="2">
    <location>
        <begin position="350"/>
        <end position="369"/>
    </location>
</feature>
<feature type="compositionally biased region" description="Low complexity" evidence="2">
    <location>
        <begin position="295"/>
        <end position="305"/>
    </location>
</feature>
<evidence type="ECO:0000313" key="4">
    <source>
        <dbReference type="EMBL" id="PKB29184.1"/>
    </source>
</evidence>
<dbReference type="EMBL" id="PHUJ01000003">
    <property type="protein sequence ID" value="PKB29184.1"/>
    <property type="molecule type" value="Genomic_DNA"/>
</dbReference>
<gene>
    <name evidence="4" type="ORF">ATL51_0813</name>
</gene>
<accession>A0AA44ZMV1</accession>
<dbReference type="InterPro" id="IPR029044">
    <property type="entry name" value="Nucleotide-diphossugar_trans"/>
</dbReference>
<proteinExistence type="inferred from homology"/>
<dbReference type="InterPro" id="IPR050256">
    <property type="entry name" value="Glycosyltransferase_2"/>
</dbReference>
<evidence type="ECO:0000313" key="5">
    <source>
        <dbReference type="Proteomes" id="UP000232453"/>
    </source>
</evidence>
<feature type="compositionally biased region" description="Low complexity" evidence="2">
    <location>
        <begin position="267"/>
        <end position="287"/>
    </location>
</feature>
<sequence>MNKRPDHGPRRPNQPRVSVIVPTRNEARNLEVVLPAVAAVRPAVYEVIVVDGDSRDGTVETARRVLPGVRIVRQTRKGKGNAMACGFAAATGDVVVMFDADGSADPQEIPRFVAALVEGADFAKGSRFTKGGGSDDITLLRKGGNAGLNLIANTLFGTRYSDLCYGYNAFWADILPLLELPAVDMPPHPDGGMYWGDGFEIETVLNCRVAAAGLSITEVPSVEKERMFGETNLRTFADGTRVLRTLAAERRRAGRDDRPAGPGTAGPGPAAVVPPAGHPAVPATPATAPVPPAVPDRAVPAAQPQRPAPRPHADAPPQRPQQQPSRPAPQPQPGAGRPAPQQPAPSPVAREQRPVGSERDGSARPERTGVRYAWGEEAS</sequence>
<feature type="region of interest" description="Disordered" evidence="2">
    <location>
        <begin position="249"/>
        <end position="379"/>
    </location>
</feature>
<dbReference type="Pfam" id="PF00535">
    <property type="entry name" value="Glycos_transf_2"/>
    <property type="match status" value="1"/>
</dbReference>
<comment type="caution">
    <text evidence="4">The sequence shown here is derived from an EMBL/GenBank/DDBJ whole genome shotgun (WGS) entry which is preliminary data.</text>
</comment>
<comment type="similarity">
    <text evidence="1">Belongs to the glycosyltransferase 2 family.</text>
</comment>
<dbReference type="CDD" id="cd04179">
    <property type="entry name" value="DPM_DPG-synthase_like"/>
    <property type="match status" value="1"/>
</dbReference>
<evidence type="ECO:0000259" key="3">
    <source>
        <dbReference type="Pfam" id="PF00535"/>
    </source>
</evidence>
<evidence type="ECO:0000256" key="1">
    <source>
        <dbReference type="ARBA" id="ARBA00006739"/>
    </source>
</evidence>
<keyword evidence="4" id="KW-0808">Transferase</keyword>
<dbReference type="PANTHER" id="PTHR48090">
    <property type="entry name" value="UNDECAPRENYL-PHOSPHATE 4-DEOXY-4-FORMAMIDO-L-ARABINOSE TRANSFERASE-RELATED"/>
    <property type="match status" value="1"/>
</dbReference>
<dbReference type="Proteomes" id="UP000232453">
    <property type="component" value="Unassembled WGS sequence"/>
</dbReference>
<dbReference type="Gene3D" id="3.90.550.10">
    <property type="entry name" value="Spore Coat Polysaccharide Biosynthesis Protein SpsA, Chain A"/>
    <property type="match status" value="1"/>
</dbReference>
<organism evidence="4 5">
    <name type="scientific">Pseudonocardia alni</name>
    <name type="common">Amycolata alni</name>
    <dbReference type="NCBI Taxonomy" id="33907"/>
    <lineage>
        <taxon>Bacteria</taxon>
        <taxon>Bacillati</taxon>
        <taxon>Actinomycetota</taxon>
        <taxon>Actinomycetes</taxon>
        <taxon>Pseudonocardiales</taxon>
        <taxon>Pseudonocardiaceae</taxon>
        <taxon>Pseudonocardia</taxon>
    </lineage>
</organism>
<feature type="domain" description="Glycosyltransferase 2-like" evidence="3">
    <location>
        <begin position="18"/>
        <end position="142"/>
    </location>
</feature>
<dbReference type="PANTHER" id="PTHR48090:SF7">
    <property type="entry name" value="RFBJ PROTEIN"/>
    <property type="match status" value="1"/>
</dbReference>
<feature type="compositionally biased region" description="Basic and acidic residues" evidence="2">
    <location>
        <begin position="249"/>
        <end position="259"/>
    </location>
</feature>
<reference evidence="4 5" key="1">
    <citation type="submission" date="2017-11" db="EMBL/GenBank/DDBJ databases">
        <title>Sequencing the genomes of 1000 actinobacteria strains.</title>
        <authorList>
            <person name="Klenk H.-P."/>
        </authorList>
    </citation>
    <scope>NUCLEOTIDE SEQUENCE [LARGE SCALE GENOMIC DNA]</scope>
    <source>
        <strain evidence="4 5">DSM 44104</strain>
    </source>
</reference>